<evidence type="ECO:0000313" key="10">
    <source>
        <dbReference type="Proteomes" id="UP000722485"/>
    </source>
</evidence>
<evidence type="ECO:0000313" key="9">
    <source>
        <dbReference type="EMBL" id="KAF7554166.1"/>
    </source>
</evidence>
<feature type="region of interest" description="Disordered" evidence="7">
    <location>
        <begin position="637"/>
        <end position="677"/>
    </location>
</feature>
<dbReference type="InterPro" id="IPR035959">
    <property type="entry name" value="RutC-like_sf"/>
</dbReference>
<comment type="cofactor">
    <cofactor evidence="1 6">
        <name>FAD</name>
        <dbReference type="ChEBI" id="CHEBI:57692"/>
    </cofactor>
</comment>
<comment type="caution">
    <text evidence="9">The sequence shown here is derived from an EMBL/GenBank/DDBJ whole genome shotgun (WGS) entry which is preliminary data.</text>
</comment>
<dbReference type="Gene3D" id="3.30.1330.40">
    <property type="entry name" value="RutC-like"/>
    <property type="match status" value="1"/>
</dbReference>
<dbReference type="InterPro" id="IPR036188">
    <property type="entry name" value="FAD/NAD-bd_sf"/>
</dbReference>
<dbReference type="InterPro" id="IPR006175">
    <property type="entry name" value="YjgF/YER057c/UK114"/>
</dbReference>
<protein>
    <recommendedName>
        <fullName evidence="6">Amine oxidase</fullName>
        <ecNumber evidence="6">1.4.3.-</ecNumber>
    </recommendedName>
</protein>
<dbReference type="PANTHER" id="PTHR43563:SF14">
    <property type="entry name" value="AMINE OXIDASE"/>
    <property type="match status" value="1"/>
</dbReference>
<keyword evidence="6" id="KW-0274">FAD</keyword>
<feature type="binding site" evidence="5">
    <location>
        <position position="550"/>
    </location>
    <ligand>
        <name>FAD</name>
        <dbReference type="ChEBI" id="CHEBI:57692"/>
    </ligand>
</feature>
<dbReference type="GO" id="GO:0097621">
    <property type="term" value="F:monoamine oxidase activity"/>
    <property type="evidence" value="ECO:0007669"/>
    <property type="project" value="UniProtKB-EC"/>
</dbReference>
<evidence type="ECO:0000256" key="3">
    <source>
        <dbReference type="ARBA" id="ARBA00023002"/>
    </source>
</evidence>
<organism evidence="9 10">
    <name type="scientific">Cylindrodendrum hubeiense</name>
    <dbReference type="NCBI Taxonomy" id="595255"/>
    <lineage>
        <taxon>Eukaryota</taxon>
        <taxon>Fungi</taxon>
        <taxon>Dikarya</taxon>
        <taxon>Ascomycota</taxon>
        <taxon>Pezizomycotina</taxon>
        <taxon>Sordariomycetes</taxon>
        <taxon>Hypocreomycetidae</taxon>
        <taxon>Hypocreales</taxon>
        <taxon>Nectriaceae</taxon>
        <taxon>Cylindrodendrum</taxon>
    </lineage>
</organism>
<keyword evidence="6" id="KW-0285">Flavoprotein</keyword>
<evidence type="ECO:0000256" key="4">
    <source>
        <dbReference type="ARBA" id="ARBA00048448"/>
    </source>
</evidence>
<dbReference type="AlphaFoldDB" id="A0A9P5HIJ9"/>
<accession>A0A9P5HIJ9</accession>
<keyword evidence="3 6" id="KW-0560">Oxidoreductase</keyword>
<comment type="catalytic activity">
    <reaction evidence="4">
        <text>a secondary aliphatic amine + O2 + H2O = a primary amine + an aldehyde + H2O2</text>
        <dbReference type="Rhea" id="RHEA:26414"/>
        <dbReference type="ChEBI" id="CHEBI:15377"/>
        <dbReference type="ChEBI" id="CHEBI:15379"/>
        <dbReference type="ChEBI" id="CHEBI:16240"/>
        <dbReference type="ChEBI" id="CHEBI:17478"/>
        <dbReference type="ChEBI" id="CHEBI:58855"/>
        <dbReference type="ChEBI" id="CHEBI:65296"/>
        <dbReference type="EC" id="1.4.3.4"/>
    </reaction>
</comment>
<dbReference type="CDD" id="cd00448">
    <property type="entry name" value="YjgF_YER057c_UK114_family"/>
    <property type="match status" value="1"/>
</dbReference>
<dbReference type="Proteomes" id="UP000722485">
    <property type="component" value="Unassembled WGS sequence"/>
</dbReference>
<sequence>MSKAVATVDLSNTTAAYHAAATVAPAGKLLHISGQPGSTKDGNVPNDYESQIHLALLNLRKIIIAAGASVKDIVKLNVFIVDYDSTSPKHRRHIQKFLAGHRPAMTLVPVPKLAVASWLFEVDAVVAVPEAPAPVVLPAAQETADVIIIGAGLAGLSAAHDVIKAGLTCIVLEARDRVGGKTWSQPSANGGVIDLGAAWINDVSQSKMYALAKRYGAELIEQNTEGNVVLQDFDGKCTPFAYGDLPSFDSLTRKHLAEIRDMVEADCQAVDTWRPKDTSLDSLTFEAYLRSRGASEIALATGAVWTRAMLGKDPKDLSALYFLNYCKSGGGLLAMRSDRKGGGQHLRVRQGTQMFSIGLASSLPEGVVRLNSPVQAVVQDGTHSVKVQAGAVYAARKVITTVPGPVWADSLSYGYYTKAMMEFRTPFWVERGFCGLAQSFVGPASVIRDTCSPADSKYVLTCFMSGDAGAAWGALPDRERELKLIEQLGTLFGADNLESQFVELTTYEWVKDEFAGWGCPCTSLPPGVLDTLGGDGLRESCGNLHFAGTETAGEWKGYMEGAVRSGERAAAEVVKGLNAGVVSRLCGHRDKQAAPNGAQNSEADCWPTADQDSAARLTPSLLLPICRHWASLAVGFPSQRSPDKRRSNPPALDSLGGSRVPSSAPPGQPPPHCRARRQMQSPALPLDCVMASAEGRDRIAFESLESFWSLGFEVEQELAMRGSRSGPPPL</sequence>
<evidence type="ECO:0000256" key="7">
    <source>
        <dbReference type="SAM" id="MobiDB-lite"/>
    </source>
</evidence>
<reference evidence="9" key="1">
    <citation type="submission" date="2020-03" db="EMBL/GenBank/DDBJ databases">
        <title>Draft Genome Sequence of Cylindrodendrum hubeiense.</title>
        <authorList>
            <person name="Buettner E."/>
            <person name="Kellner H."/>
        </authorList>
    </citation>
    <scope>NUCLEOTIDE SEQUENCE</scope>
    <source>
        <strain evidence="9">IHI 201604</strain>
    </source>
</reference>
<dbReference type="InterPro" id="IPR001613">
    <property type="entry name" value="Flavin_amine_oxidase"/>
</dbReference>
<dbReference type="PRINTS" id="PR00757">
    <property type="entry name" value="AMINEOXDASEF"/>
</dbReference>
<feature type="binding site" evidence="5">
    <location>
        <position position="463"/>
    </location>
    <ligand>
        <name>substrate</name>
    </ligand>
</feature>
<evidence type="ECO:0000259" key="8">
    <source>
        <dbReference type="Pfam" id="PF01593"/>
    </source>
</evidence>
<dbReference type="Gene3D" id="3.50.50.60">
    <property type="entry name" value="FAD/NAD(P)-binding domain"/>
    <property type="match status" value="1"/>
</dbReference>
<dbReference type="EMBL" id="JAANBB010000036">
    <property type="protein sequence ID" value="KAF7554166.1"/>
    <property type="molecule type" value="Genomic_DNA"/>
</dbReference>
<keyword evidence="10" id="KW-1185">Reference proteome</keyword>
<dbReference type="InterPro" id="IPR002937">
    <property type="entry name" value="Amino_oxidase"/>
</dbReference>
<comment type="similarity">
    <text evidence="2 6">Belongs to the flavin monoamine oxidase family.</text>
</comment>
<dbReference type="SUPFAM" id="SSF55298">
    <property type="entry name" value="YjgF-like"/>
    <property type="match status" value="1"/>
</dbReference>
<feature type="binding site" evidence="5">
    <location>
        <begin position="173"/>
        <end position="174"/>
    </location>
    <ligand>
        <name>FAD</name>
        <dbReference type="ChEBI" id="CHEBI:57692"/>
    </ligand>
</feature>
<proteinExistence type="inferred from homology"/>
<dbReference type="SUPFAM" id="SSF54373">
    <property type="entry name" value="FAD-linked reductases, C-terminal domain"/>
    <property type="match status" value="1"/>
</dbReference>
<dbReference type="Pfam" id="PF01593">
    <property type="entry name" value="Amino_oxidase"/>
    <property type="match status" value="1"/>
</dbReference>
<dbReference type="PANTHER" id="PTHR43563">
    <property type="entry name" value="AMINE OXIDASE"/>
    <property type="match status" value="1"/>
</dbReference>
<dbReference type="SUPFAM" id="SSF51905">
    <property type="entry name" value="FAD/NAD(P)-binding domain"/>
    <property type="match status" value="1"/>
</dbReference>
<feature type="domain" description="Amine oxidase" evidence="8">
    <location>
        <begin position="153"/>
        <end position="573"/>
    </location>
</feature>
<evidence type="ECO:0000256" key="6">
    <source>
        <dbReference type="RuleBase" id="RU362067"/>
    </source>
</evidence>
<name>A0A9P5HIJ9_9HYPO</name>
<feature type="binding site" evidence="5">
    <location>
        <position position="374"/>
    </location>
    <ligand>
        <name>FAD</name>
        <dbReference type="ChEBI" id="CHEBI:57692"/>
    </ligand>
</feature>
<dbReference type="EC" id="1.4.3.-" evidence="6"/>
<evidence type="ECO:0000256" key="2">
    <source>
        <dbReference type="ARBA" id="ARBA00005995"/>
    </source>
</evidence>
<dbReference type="InterPro" id="IPR050703">
    <property type="entry name" value="Flavin_MAO"/>
</dbReference>
<evidence type="ECO:0000256" key="1">
    <source>
        <dbReference type="ARBA" id="ARBA00001974"/>
    </source>
</evidence>
<dbReference type="OrthoDB" id="5046242at2759"/>
<dbReference type="Pfam" id="PF01042">
    <property type="entry name" value="Ribonuc_L-PSP"/>
    <property type="match status" value="1"/>
</dbReference>
<evidence type="ECO:0000256" key="5">
    <source>
        <dbReference type="PIRSR" id="PIRSR601613-1"/>
    </source>
</evidence>
<feature type="compositionally biased region" description="Pro residues" evidence="7">
    <location>
        <begin position="663"/>
        <end position="672"/>
    </location>
</feature>
<gene>
    <name evidence="9" type="ORF">G7Z17_g3118</name>
</gene>